<evidence type="ECO:0000259" key="3">
    <source>
        <dbReference type="Pfam" id="PF24866"/>
    </source>
</evidence>
<evidence type="ECO:0000256" key="1">
    <source>
        <dbReference type="SAM" id="MobiDB-lite"/>
    </source>
</evidence>
<gene>
    <name evidence="4" type="ORF">NLU13_1185</name>
</gene>
<protein>
    <recommendedName>
        <fullName evidence="3">DUF7732 domain-containing protein</fullName>
    </recommendedName>
</protein>
<name>A0AA39GQQ7_SARSR</name>
<dbReference type="AlphaFoldDB" id="A0AA39GQQ7"/>
<dbReference type="Pfam" id="PF24866">
    <property type="entry name" value="DUF7732"/>
    <property type="match status" value="1"/>
</dbReference>
<feature type="compositionally biased region" description="Basic and acidic residues" evidence="1">
    <location>
        <begin position="24"/>
        <end position="43"/>
    </location>
</feature>
<reference evidence="4" key="1">
    <citation type="submission" date="2022-10" db="EMBL/GenBank/DDBJ databases">
        <title>Determination and structural analysis of whole genome sequence of Sarocladium strictum F4-1.</title>
        <authorList>
            <person name="Hu L."/>
            <person name="Jiang Y."/>
        </authorList>
    </citation>
    <scope>NUCLEOTIDE SEQUENCE</scope>
    <source>
        <strain evidence="4">F4-1</strain>
    </source>
</reference>
<keyword evidence="2" id="KW-0732">Signal</keyword>
<feature type="region of interest" description="Disordered" evidence="1">
    <location>
        <begin position="24"/>
        <end position="113"/>
    </location>
</feature>
<evidence type="ECO:0000313" key="5">
    <source>
        <dbReference type="Proteomes" id="UP001175261"/>
    </source>
</evidence>
<dbReference type="PANTHER" id="PTHR42091">
    <property type="entry name" value="CONSERVED GLYCINE-RICH PROTEIN (AFU_ORTHOLOGUE AFUA_7G02440)"/>
    <property type="match status" value="1"/>
</dbReference>
<dbReference type="Proteomes" id="UP001175261">
    <property type="component" value="Unassembled WGS sequence"/>
</dbReference>
<feature type="signal peptide" evidence="2">
    <location>
        <begin position="1"/>
        <end position="18"/>
    </location>
</feature>
<dbReference type="InterPro" id="IPR056634">
    <property type="entry name" value="DUF7732"/>
</dbReference>
<feature type="domain" description="DUF7732" evidence="3">
    <location>
        <begin position="114"/>
        <end position="242"/>
    </location>
</feature>
<organism evidence="4 5">
    <name type="scientific">Sarocladium strictum</name>
    <name type="common">Black bundle disease fungus</name>
    <name type="synonym">Acremonium strictum</name>
    <dbReference type="NCBI Taxonomy" id="5046"/>
    <lineage>
        <taxon>Eukaryota</taxon>
        <taxon>Fungi</taxon>
        <taxon>Dikarya</taxon>
        <taxon>Ascomycota</taxon>
        <taxon>Pezizomycotina</taxon>
        <taxon>Sordariomycetes</taxon>
        <taxon>Hypocreomycetidae</taxon>
        <taxon>Hypocreales</taxon>
        <taxon>Sarocladiaceae</taxon>
        <taxon>Sarocladium</taxon>
    </lineage>
</organism>
<evidence type="ECO:0000313" key="4">
    <source>
        <dbReference type="EMBL" id="KAK0391686.1"/>
    </source>
</evidence>
<keyword evidence="5" id="KW-1185">Reference proteome</keyword>
<sequence>MRLDWALCLLTLLTATSAAGIDPRRHAERIDPRAQTDEQDLYKRRGGGGSGGRGGGSSGGGGSAGGGSSGGGNRGGSGGGTGGGSSSGGRPGSNQGGTSRAGSGPQPAFGGGRFYGGGARRPYAAGAAGAAGLAAFALFPIAALAFWPGTWYGPAYGYRYGAQNRDDDMYEYYNITTDKKELRQILCACQEDSVCSCEPNDEVMKDLVGNGSYAALNKTIINVGRENGTNYFLLNGTLPPGTTLRDPDADEQSDQGGAAGSMRNVLEALGFWPAVATVACVVFMA</sequence>
<feature type="chain" id="PRO_5041383053" description="DUF7732 domain-containing protein" evidence="2">
    <location>
        <begin position="19"/>
        <end position="285"/>
    </location>
</feature>
<dbReference type="PANTHER" id="PTHR42091:SF1">
    <property type="entry name" value="CONSERVED GLYCINE-RICH PROTEIN (AFU_ORTHOLOGUE AFUA_7G02440)"/>
    <property type="match status" value="1"/>
</dbReference>
<proteinExistence type="predicted"/>
<comment type="caution">
    <text evidence="4">The sequence shown here is derived from an EMBL/GenBank/DDBJ whole genome shotgun (WGS) entry which is preliminary data.</text>
</comment>
<accession>A0AA39GQQ7</accession>
<dbReference type="EMBL" id="JAPDFR010000001">
    <property type="protein sequence ID" value="KAK0391686.1"/>
    <property type="molecule type" value="Genomic_DNA"/>
</dbReference>
<evidence type="ECO:0000256" key="2">
    <source>
        <dbReference type="SAM" id="SignalP"/>
    </source>
</evidence>
<feature type="compositionally biased region" description="Gly residues" evidence="1">
    <location>
        <begin position="47"/>
        <end position="95"/>
    </location>
</feature>